<dbReference type="Proteomes" id="UP000030755">
    <property type="component" value="Unassembled WGS sequence"/>
</dbReference>
<evidence type="ECO:0000313" key="2">
    <source>
        <dbReference type="Proteomes" id="UP000030755"/>
    </source>
</evidence>
<proteinExistence type="predicted"/>
<sequence length="62" mass="7202">MLLEDIDADLIVISYEHSTKENIHQTMIAITLNYARQLIRFFTFPFSKSLLINKSTLTEAIE</sequence>
<keyword evidence="2" id="KW-1185">Reference proteome</keyword>
<accession>A0A075B0I8</accession>
<reference evidence="1 2" key="1">
    <citation type="journal article" date="2013" name="Curr. Biol.">
        <title>Shared signatures of parasitism and phylogenomics unite Cryptomycota and microsporidia.</title>
        <authorList>
            <person name="James T.Y."/>
            <person name="Pelin A."/>
            <person name="Bonen L."/>
            <person name="Ahrendt S."/>
            <person name="Sain D."/>
            <person name="Corradi N."/>
            <person name="Stajich J.E."/>
        </authorList>
    </citation>
    <scope>NUCLEOTIDE SEQUENCE [LARGE SCALE GENOMIC DNA]</scope>
    <source>
        <strain evidence="1 2">CSF55</strain>
    </source>
</reference>
<dbReference type="HOGENOM" id="CLU_2905439_0_0_1"/>
<organism evidence="1 2">
    <name type="scientific">Rozella allomycis (strain CSF55)</name>
    <dbReference type="NCBI Taxonomy" id="988480"/>
    <lineage>
        <taxon>Eukaryota</taxon>
        <taxon>Fungi</taxon>
        <taxon>Fungi incertae sedis</taxon>
        <taxon>Cryptomycota</taxon>
        <taxon>Cryptomycota incertae sedis</taxon>
        <taxon>Rozella</taxon>
    </lineage>
</organism>
<name>A0A075B0I8_ROZAC</name>
<dbReference type="AlphaFoldDB" id="A0A075B0I8"/>
<dbReference type="EMBL" id="KE560959">
    <property type="protein sequence ID" value="EPZ34314.1"/>
    <property type="molecule type" value="Genomic_DNA"/>
</dbReference>
<evidence type="ECO:0000313" key="1">
    <source>
        <dbReference type="EMBL" id="EPZ34314.1"/>
    </source>
</evidence>
<gene>
    <name evidence="1" type="ORF">O9G_000501</name>
</gene>
<protein>
    <submittedName>
        <fullName evidence="1">Uncharacterized protein</fullName>
    </submittedName>
</protein>